<dbReference type="KEGG" id="tdu:QJT80_01805"/>
<dbReference type="AlphaFoldDB" id="A0AA95KFT1"/>
<reference evidence="5" key="2">
    <citation type="submission" date="2023-04" db="EMBL/GenBank/DDBJ databases">
        <authorList>
            <person name="Beletskiy A.V."/>
            <person name="Mardanov A.V."/>
            <person name="Ravin N.V."/>
        </authorList>
    </citation>
    <scope>NUCLEOTIDE SEQUENCE</scope>
    <source>
        <strain evidence="5">GKL-01</strain>
    </source>
</reference>
<dbReference type="EMBL" id="CP124755">
    <property type="protein sequence ID" value="WGZ91216.1"/>
    <property type="molecule type" value="Genomic_DNA"/>
</dbReference>
<keyword evidence="2 3" id="KW-0040">ANK repeat</keyword>
<feature type="repeat" description="ANK" evidence="3">
    <location>
        <begin position="66"/>
        <end position="98"/>
    </location>
</feature>
<dbReference type="Gene3D" id="1.25.40.20">
    <property type="entry name" value="Ankyrin repeat-containing domain"/>
    <property type="match status" value="1"/>
</dbReference>
<dbReference type="PROSITE" id="PS50297">
    <property type="entry name" value="ANK_REP_REGION"/>
    <property type="match status" value="1"/>
</dbReference>
<evidence type="ECO:0000256" key="4">
    <source>
        <dbReference type="SAM" id="SignalP"/>
    </source>
</evidence>
<proteinExistence type="predicted"/>
<accession>A0AA95KFT1</accession>
<dbReference type="InterPro" id="IPR050776">
    <property type="entry name" value="Ank_Repeat/CDKN_Inhibitor"/>
</dbReference>
<sequence length="122" mass="13032">MSRKLFLSVLLTLGLMGMQGAQASMDDIVQTCRSNDSFHKAAAKNDLAYLNVCLSAGFPVNTQEGNGWTALHAAAKAGSTGAIQLLLRNNADPSVRDVNGRTAYEQAELMGHHDAMALLKNK</sequence>
<reference evidence="5" key="1">
    <citation type="journal article" date="2023" name="Int. J. Mol. Sci.">
        <title>Metagenomics Revealed a New Genus 'Candidatus Thiocaldithrix dubininis' gen. nov., sp. nov. and a New Species 'Candidatus Thiothrix putei' sp. nov. in the Family Thiotrichaceae, Some Members of Which Have Traits of Both Na+- and H+-Motive Energetics.</title>
        <authorList>
            <person name="Ravin N.V."/>
            <person name="Muntyan M.S."/>
            <person name="Smolyakov D.D."/>
            <person name="Rudenko T.S."/>
            <person name="Beletsky A.V."/>
            <person name="Mardanov A.V."/>
            <person name="Grabovich M.Y."/>
        </authorList>
    </citation>
    <scope>NUCLEOTIDE SEQUENCE</scope>
    <source>
        <strain evidence="5">GKL-01</strain>
    </source>
</reference>
<feature type="chain" id="PRO_5041700878" evidence="4">
    <location>
        <begin position="24"/>
        <end position="122"/>
    </location>
</feature>
<dbReference type="SMART" id="SM00248">
    <property type="entry name" value="ANK"/>
    <property type="match status" value="2"/>
</dbReference>
<keyword evidence="1" id="KW-0677">Repeat</keyword>
<dbReference type="Pfam" id="PF12796">
    <property type="entry name" value="Ank_2"/>
    <property type="match status" value="1"/>
</dbReference>
<protein>
    <submittedName>
        <fullName evidence="5">Ankyrin repeat domain-containing protein</fullName>
    </submittedName>
</protein>
<evidence type="ECO:0000256" key="3">
    <source>
        <dbReference type="PROSITE-ProRule" id="PRU00023"/>
    </source>
</evidence>
<keyword evidence="4" id="KW-0732">Signal</keyword>
<evidence type="ECO:0000256" key="1">
    <source>
        <dbReference type="ARBA" id="ARBA00022737"/>
    </source>
</evidence>
<dbReference type="InterPro" id="IPR036770">
    <property type="entry name" value="Ankyrin_rpt-contain_sf"/>
</dbReference>
<name>A0AA95KFT1_9GAMM</name>
<dbReference type="Proteomes" id="UP001300672">
    <property type="component" value="Chromosome"/>
</dbReference>
<evidence type="ECO:0000313" key="5">
    <source>
        <dbReference type="EMBL" id="WGZ91216.1"/>
    </source>
</evidence>
<gene>
    <name evidence="5" type="ORF">QJT80_01805</name>
</gene>
<dbReference type="SUPFAM" id="SSF48403">
    <property type="entry name" value="Ankyrin repeat"/>
    <property type="match status" value="1"/>
</dbReference>
<organism evidence="5">
    <name type="scientific">Candidatus Thiocaldithrix dubininis</name>
    <dbReference type="NCBI Taxonomy" id="3080823"/>
    <lineage>
        <taxon>Bacteria</taxon>
        <taxon>Pseudomonadati</taxon>
        <taxon>Pseudomonadota</taxon>
        <taxon>Gammaproteobacteria</taxon>
        <taxon>Thiotrichales</taxon>
        <taxon>Thiotrichaceae</taxon>
        <taxon>Candidatus Thiocaldithrix</taxon>
    </lineage>
</organism>
<dbReference type="PROSITE" id="PS50088">
    <property type="entry name" value="ANK_REPEAT"/>
    <property type="match status" value="1"/>
</dbReference>
<feature type="signal peptide" evidence="4">
    <location>
        <begin position="1"/>
        <end position="23"/>
    </location>
</feature>
<evidence type="ECO:0000256" key="2">
    <source>
        <dbReference type="ARBA" id="ARBA00023043"/>
    </source>
</evidence>
<dbReference type="PANTHER" id="PTHR24201">
    <property type="entry name" value="ANK_REP_REGION DOMAIN-CONTAINING PROTEIN"/>
    <property type="match status" value="1"/>
</dbReference>
<dbReference type="InterPro" id="IPR002110">
    <property type="entry name" value="Ankyrin_rpt"/>
</dbReference>